<dbReference type="EMBL" id="MWAK01000077">
    <property type="protein sequence ID" value="OPZ92680.1"/>
    <property type="molecule type" value="Genomic_DNA"/>
</dbReference>
<evidence type="ECO:0000256" key="4">
    <source>
        <dbReference type="ARBA" id="ARBA00022475"/>
    </source>
</evidence>
<keyword evidence="3" id="KW-0813">Transport</keyword>
<feature type="transmembrane region" description="Helical" evidence="8">
    <location>
        <begin position="47"/>
        <end position="65"/>
    </location>
</feature>
<feature type="transmembrane region" description="Helical" evidence="8">
    <location>
        <begin position="77"/>
        <end position="93"/>
    </location>
</feature>
<feature type="transmembrane region" description="Helical" evidence="8">
    <location>
        <begin position="100"/>
        <end position="118"/>
    </location>
</feature>
<evidence type="ECO:0000256" key="2">
    <source>
        <dbReference type="ARBA" id="ARBA00009142"/>
    </source>
</evidence>
<evidence type="ECO:0000256" key="3">
    <source>
        <dbReference type="ARBA" id="ARBA00022448"/>
    </source>
</evidence>
<comment type="subcellular location">
    <subcellularLocation>
        <location evidence="1 8">Cell membrane</location>
        <topology evidence="1 8">Multi-pass membrane protein</topology>
    </subcellularLocation>
</comment>
<keyword evidence="4 8" id="KW-1003">Cell membrane</keyword>
<dbReference type="InterPro" id="IPR002781">
    <property type="entry name" value="TM_pro_TauE-like"/>
</dbReference>
<sequence>MIEISAAGWITAGLAALMFGISKTGLPGLGMLAIPLMADILGAKTSTGIVLPMLIFADIFAVAYYHRQAVWKHLLRLAPWAAAGVVLGYRLMGRIDDRQLKPLIGLIVLAMLAVHLWRSRRPDAPIPTHWLFSAVIGILAGVTTMLANAASSILAVYFLSLRLPKNEFVGTGAWYYMILNWFKVPFSVSLGLINPDSLRFNLMLFPLVGAGALAGILLLRVIPERPFNRIVQLLTAAAAVKLLF</sequence>
<dbReference type="PANTHER" id="PTHR30269">
    <property type="entry name" value="TRANSMEMBRANE PROTEIN YFCA"/>
    <property type="match status" value="1"/>
</dbReference>
<keyword evidence="6 8" id="KW-1133">Transmembrane helix</keyword>
<dbReference type="AlphaFoldDB" id="A0A1V5MID9"/>
<name>A0A1V5MID9_UNCT6</name>
<dbReference type="Proteomes" id="UP000485484">
    <property type="component" value="Unassembled WGS sequence"/>
</dbReference>
<feature type="transmembrane region" description="Helical" evidence="8">
    <location>
        <begin position="173"/>
        <end position="194"/>
    </location>
</feature>
<evidence type="ECO:0000256" key="7">
    <source>
        <dbReference type="ARBA" id="ARBA00023136"/>
    </source>
</evidence>
<dbReference type="GO" id="GO:0005886">
    <property type="term" value="C:plasma membrane"/>
    <property type="evidence" value="ECO:0007669"/>
    <property type="project" value="UniProtKB-SubCell"/>
</dbReference>
<feature type="transmembrane region" description="Helical" evidence="8">
    <location>
        <begin position="130"/>
        <end position="161"/>
    </location>
</feature>
<proteinExistence type="inferred from homology"/>
<dbReference type="InterPro" id="IPR052017">
    <property type="entry name" value="TSUP"/>
</dbReference>
<feature type="transmembrane region" description="Helical" evidence="8">
    <location>
        <begin position="200"/>
        <end position="219"/>
    </location>
</feature>
<dbReference type="Pfam" id="PF01925">
    <property type="entry name" value="TauE"/>
    <property type="match status" value="1"/>
</dbReference>
<protein>
    <recommendedName>
        <fullName evidence="8">Probable membrane transporter protein</fullName>
    </recommendedName>
</protein>
<organism evidence="9">
    <name type="scientific">candidate division TA06 bacterium ADurb.Bin417</name>
    <dbReference type="NCBI Taxonomy" id="1852828"/>
    <lineage>
        <taxon>Bacteria</taxon>
        <taxon>Bacteria division TA06</taxon>
    </lineage>
</organism>
<reference evidence="9" key="1">
    <citation type="submission" date="2017-02" db="EMBL/GenBank/DDBJ databases">
        <title>Delving into the versatile metabolic prowess of the omnipresent phylum Bacteroidetes.</title>
        <authorList>
            <person name="Nobu M.K."/>
            <person name="Mei R."/>
            <person name="Narihiro T."/>
            <person name="Kuroda K."/>
            <person name="Liu W.-T."/>
        </authorList>
    </citation>
    <scope>NUCLEOTIDE SEQUENCE</scope>
    <source>
        <strain evidence="9">ADurb.Bin417</strain>
    </source>
</reference>
<gene>
    <name evidence="9" type="ORF">BWY73_00684</name>
</gene>
<keyword evidence="7 8" id="KW-0472">Membrane</keyword>
<comment type="caution">
    <text evidence="9">The sequence shown here is derived from an EMBL/GenBank/DDBJ whole genome shotgun (WGS) entry which is preliminary data.</text>
</comment>
<dbReference type="PANTHER" id="PTHR30269:SF23">
    <property type="entry name" value="MEMBRANE TRANSPORTER PROTEIN YDHB-RELATED"/>
    <property type="match status" value="1"/>
</dbReference>
<evidence type="ECO:0000313" key="9">
    <source>
        <dbReference type="EMBL" id="OPZ92680.1"/>
    </source>
</evidence>
<accession>A0A1V5MID9</accession>
<feature type="transmembrane region" description="Helical" evidence="8">
    <location>
        <begin position="6"/>
        <end position="26"/>
    </location>
</feature>
<evidence type="ECO:0000256" key="5">
    <source>
        <dbReference type="ARBA" id="ARBA00022692"/>
    </source>
</evidence>
<evidence type="ECO:0000256" key="8">
    <source>
        <dbReference type="RuleBase" id="RU363041"/>
    </source>
</evidence>
<comment type="similarity">
    <text evidence="2 8">Belongs to the 4-toluene sulfonate uptake permease (TSUP) (TC 2.A.102) family.</text>
</comment>
<evidence type="ECO:0000256" key="1">
    <source>
        <dbReference type="ARBA" id="ARBA00004651"/>
    </source>
</evidence>
<keyword evidence="5 8" id="KW-0812">Transmembrane</keyword>
<evidence type="ECO:0000256" key="6">
    <source>
        <dbReference type="ARBA" id="ARBA00022989"/>
    </source>
</evidence>